<feature type="compositionally biased region" description="Low complexity" evidence="1">
    <location>
        <begin position="41"/>
        <end position="56"/>
    </location>
</feature>
<organism evidence="3 4">
    <name type="scientific">Xanthomonas axonopodis pv. citri (strain 306)</name>
    <dbReference type="NCBI Taxonomy" id="190486"/>
    <lineage>
        <taxon>Bacteria</taxon>
        <taxon>Pseudomonadati</taxon>
        <taxon>Pseudomonadota</taxon>
        <taxon>Gammaproteobacteria</taxon>
        <taxon>Lysobacterales</taxon>
        <taxon>Lysobacteraceae</taxon>
        <taxon>Xanthomonas</taxon>
    </lineage>
</organism>
<protein>
    <recommendedName>
        <fullName evidence="2">Deacetylase PdaC domain-containing protein</fullName>
    </recommendedName>
</protein>
<dbReference type="Proteomes" id="UP000000576">
    <property type="component" value="Chromosome"/>
</dbReference>
<dbReference type="KEGG" id="xac:XAC1454"/>
<proteinExistence type="predicted"/>
<dbReference type="Gene3D" id="3.30.565.40">
    <property type="entry name" value="Fervidobacterium nodosum Rt17-B1 like"/>
    <property type="match status" value="1"/>
</dbReference>
<accession>A0AAI7ZEF7</accession>
<evidence type="ECO:0000256" key="1">
    <source>
        <dbReference type="SAM" id="MobiDB-lite"/>
    </source>
</evidence>
<feature type="region of interest" description="Disordered" evidence="1">
    <location>
        <begin position="41"/>
        <end position="65"/>
    </location>
</feature>
<evidence type="ECO:0000259" key="2">
    <source>
        <dbReference type="Pfam" id="PF13739"/>
    </source>
</evidence>
<dbReference type="Gene3D" id="3.90.640.20">
    <property type="entry name" value="Heat-shock cognate protein, ATPase"/>
    <property type="match status" value="1"/>
</dbReference>
<dbReference type="Pfam" id="PF13739">
    <property type="entry name" value="PdaC"/>
    <property type="match status" value="1"/>
</dbReference>
<evidence type="ECO:0000313" key="4">
    <source>
        <dbReference type="Proteomes" id="UP000000576"/>
    </source>
</evidence>
<gene>
    <name evidence="3" type="ordered locus">XAC1454</name>
</gene>
<sequence>MAFRNTIQTGERAVMGRLLEVKAVQGLLVLAVLAGCTQRAPTTAEPNAPAADSAPAAAPPAEPTVVQSGPLEDVIEHAPAYMVGISYPHGLDAYPELTALIRGYAQDARAELMQAVSGLGNDKPPAPYELSLAFETVLQTPDLIVISADGSRYTGGAHGEPLVARFVWLVKEHKQLAAQALIPDPAAWEKIGREVAAQLHAAATQRVQADRVPVEEQAEQVASADRMIAEGTAAQVDNFAQFVPVLNANGQITAVRFVFPPYQVGPYSDGTQMAEVAASTLLPSVAPEYVHLFAR</sequence>
<dbReference type="AlphaFoldDB" id="A0AAI7ZEF7"/>
<name>A0AAI7ZEF7_XANAC</name>
<dbReference type="InterPro" id="IPR037126">
    <property type="entry name" value="PdaC/RsiV-like_sf"/>
</dbReference>
<dbReference type="EMBL" id="AE008923">
    <property type="protein sequence ID" value="AAM36324.1"/>
    <property type="molecule type" value="Genomic_DNA"/>
</dbReference>
<feature type="domain" description="Deacetylase PdaC" evidence="2">
    <location>
        <begin position="79"/>
        <end position="159"/>
    </location>
</feature>
<dbReference type="InterPro" id="IPR025303">
    <property type="entry name" value="PdaC"/>
</dbReference>
<reference evidence="3 4" key="1">
    <citation type="journal article" date="2002" name="Nature">
        <title>Comparison of the genomes of two Xanthomonas pathogens with differing host specificities.</title>
        <authorList>
            <person name="da Silva A.C."/>
            <person name="Ferro J.A."/>
            <person name="Reinach F.C."/>
            <person name="Farah C.S."/>
            <person name="Furlan L.R."/>
            <person name="Quaggio R.B."/>
            <person name="Monteiro-Vitorello C.B."/>
            <person name="Van Sluys M.A."/>
            <person name="Almeida N.F."/>
            <person name="Alves L.M."/>
            <person name="do Amaral A.M."/>
            <person name="Bertolini M.C."/>
            <person name="Camargo L.E."/>
            <person name="Camarotte G."/>
            <person name="Cannavan F."/>
            <person name="Cardozo J."/>
            <person name="Chambergo F."/>
            <person name="Ciapina L.P."/>
            <person name="Cicarelli R.M."/>
            <person name="Coutinho L.L."/>
            <person name="Cursino-Santos J.R."/>
            <person name="El-Dorry H."/>
            <person name="Faria J.B."/>
            <person name="Ferreira A.J."/>
            <person name="Ferreira R.C."/>
            <person name="Ferro M.I."/>
            <person name="Formighieri E.F."/>
            <person name="Franco M.C."/>
            <person name="Greggio C.C."/>
            <person name="Gruber A."/>
            <person name="Katsuyama A.M."/>
            <person name="Kishi L.T."/>
            <person name="Leite R.P."/>
            <person name="Lemos E.G."/>
            <person name="Lemos M.V."/>
            <person name="Locali E.C."/>
            <person name="Machado M.A."/>
            <person name="Madeira A.M."/>
            <person name="Martinez-Rossi N.M."/>
            <person name="Martins E.C."/>
            <person name="Meidanis J."/>
            <person name="Menck C.F."/>
            <person name="Miyaki C.Y."/>
            <person name="Moon D.H."/>
            <person name="Moreira L.M."/>
            <person name="Novo M.T."/>
            <person name="Okura V.K."/>
            <person name="Oliveira M.C."/>
            <person name="Oliveira V.R."/>
            <person name="Pereira H.A."/>
            <person name="Rossi A."/>
            <person name="Sena J.A."/>
            <person name="Silva C."/>
            <person name="de Souza R.F."/>
            <person name="Spinola L.A."/>
            <person name="Takita M.A."/>
            <person name="Tamura R.E."/>
            <person name="Teixeira E.C."/>
            <person name="Tezza R.I."/>
            <person name="Trindade dos Santos M."/>
            <person name="Truffi D."/>
            <person name="Tsai S.M."/>
            <person name="White F.F."/>
            <person name="Setubal J.C."/>
            <person name="Kitajima J.P."/>
        </authorList>
    </citation>
    <scope>NUCLEOTIDE SEQUENCE [LARGE SCALE GENOMIC DNA]</scope>
    <source>
        <strain evidence="3 4">306</strain>
    </source>
</reference>
<evidence type="ECO:0000313" key="3">
    <source>
        <dbReference type="EMBL" id="AAM36324.1"/>
    </source>
</evidence>